<feature type="compositionally biased region" description="Low complexity" evidence="7">
    <location>
        <begin position="318"/>
        <end position="335"/>
    </location>
</feature>
<evidence type="ECO:0000256" key="3">
    <source>
        <dbReference type="ARBA" id="ARBA00023155"/>
    </source>
</evidence>
<dbReference type="EMBL" id="CMVM020000310">
    <property type="status" value="NOT_ANNOTATED_CDS"/>
    <property type="molecule type" value="Genomic_DNA"/>
</dbReference>
<reference evidence="10" key="1">
    <citation type="submission" date="2013-10" db="EMBL/GenBank/DDBJ databases">
        <title>Genome sequencing of Onchocerca volvulus.</title>
        <authorList>
            <person name="Cotton J."/>
            <person name="Tsai J."/>
            <person name="Stanley E."/>
            <person name="Tracey A."/>
            <person name="Holroyd N."/>
            <person name="Lustigman S."/>
            <person name="Berriman M."/>
        </authorList>
    </citation>
    <scope>NUCLEOTIDE SEQUENCE</scope>
</reference>
<dbReference type="FunFam" id="1.10.10.60:FF:000373">
    <property type="entry name" value="Blast:Brain-specific homeobox protein"/>
    <property type="match status" value="1"/>
</dbReference>
<name>A0A8R1TIE2_ONCVO</name>
<keyword evidence="4 5" id="KW-0539">Nucleus</keyword>
<dbReference type="InterPro" id="IPR020479">
    <property type="entry name" value="HD_metazoa"/>
</dbReference>
<proteinExistence type="predicted"/>
<dbReference type="PROSITE" id="PS50071">
    <property type="entry name" value="HOMEOBOX_2"/>
    <property type="match status" value="1"/>
</dbReference>
<evidence type="ECO:0000256" key="5">
    <source>
        <dbReference type="PROSITE-ProRule" id="PRU00108"/>
    </source>
</evidence>
<dbReference type="PRINTS" id="PR00024">
    <property type="entry name" value="HOMEOBOX"/>
</dbReference>
<dbReference type="AlphaFoldDB" id="A0A8R1TIE2"/>
<feature type="compositionally biased region" description="Low complexity" evidence="7">
    <location>
        <begin position="54"/>
        <end position="66"/>
    </location>
</feature>
<keyword evidence="2 5" id="KW-0238">DNA-binding</keyword>
<evidence type="ECO:0000256" key="2">
    <source>
        <dbReference type="ARBA" id="ARBA00023125"/>
    </source>
</evidence>
<sequence>MITVTIELMNFEITRWKKYSPNICMAEPRSAPSPRVVASVRHFSISHLLRQATSSSSSSSSSSSESGIIDPKNHSQIDGGEYAGISSSFGKNPIPEKELETTTSNSSQLTLATTNSNRLFAALQTTDKTCMPHHLSSSLSLNPTTTAINLLKQSDSFLDRKSDQNDDSITVGSHFDDKSILACRDTTTAATTTTTIPLWLNCAAAATAAVLPFEQSFLMAQRSAAVFPHFWAASTSTDALRLVSASKSYRRRKARTVFSDQQLQGLEKRFETQRYLSTPERIELATILNLSETQVKTWFQNRRMKHKKIVRKQGDSCISNGNSTTNTDNIDSNER</sequence>
<evidence type="ECO:0000256" key="4">
    <source>
        <dbReference type="ARBA" id="ARBA00023242"/>
    </source>
</evidence>
<comment type="subcellular location">
    <subcellularLocation>
        <location evidence="1 5 6">Nucleus</location>
    </subcellularLocation>
</comment>
<evidence type="ECO:0000256" key="7">
    <source>
        <dbReference type="SAM" id="MobiDB-lite"/>
    </source>
</evidence>
<keyword evidence="10" id="KW-1185">Reference proteome</keyword>
<dbReference type="Gene3D" id="1.10.10.60">
    <property type="entry name" value="Homeodomain-like"/>
    <property type="match status" value="1"/>
</dbReference>
<dbReference type="CDD" id="cd00086">
    <property type="entry name" value="homeodomain"/>
    <property type="match status" value="1"/>
</dbReference>
<dbReference type="InterPro" id="IPR017970">
    <property type="entry name" value="Homeobox_CS"/>
</dbReference>
<evidence type="ECO:0000313" key="9">
    <source>
        <dbReference type="EnsemblMetazoa" id="OVOC10005.1"/>
    </source>
</evidence>
<accession>A0A8R1TIE2</accession>
<reference evidence="9" key="2">
    <citation type="submission" date="2022-06" db="UniProtKB">
        <authorList>
            <consortium name="EnsemblMetazoa"/>
        </authorList>
    </citation>
    <scope>IDENTIFICATION</scope>
</reference>
<dbReference type="PROSITE" id="PS00027">
    <property type="entry name" value="HOMEOBOX_1"/>
    <property type="match status" value="1"/>
</dbReference>
<dbReference type="PANTHER" id="PTHR24333">
    <property type="entry name" value="HOMEO BOX HB9 LIKE A-RELATED"/>
    <property type="match status" value="1"/>
</dbReference>
<dbReference type="InterPro" id="IPR050848">
    <property type="entry name" value="Homeobox_TF"/>
</dbReference>
<dbReference type="GO" id="GO:0000981">
    <property type="term" value="F:DNA-binding transcription factor activity, RNA polymerase II-specific"/>
    <property type="evidence" value="ECO:0007669"/>
    <property type="project" value="InterPro"/>
</dbReference>
<evidence type="ECO:0000259" key="8">
    <source>
        <dbReference type="PROSITE" id="PS50071"/>
    </source>
</evidence>
<dbReference type="Proteomes" id="UP000024404">
    <property type="component" value="Unassembled WGS sequence"/>
</dbReference>
<dbReference type="Pfam" id="PF00046">
    <property type="entry name" value="Homeodomain"/>
    <property type="match status" value="1"/>
</dbReference>
<feature type="DNA-binding region" description="Homeobox" evidence="5">
    <location>
        <begin position="251"/>
        <end position="310"/>
    </location>
</feature>
<dbReference type="SUPFAM" id="SSF46689">
    <property type="entry name" value="Homeodomain-like"/>
    <property type="match status" value="1"/>
</dbReference>
<evidence type="ECO:0000313" key="10">
    <source>
        <dbReference type="Proteomes" id="UP000024404"/>
    </source>
</evidence>
<keyword evidence="3 5" id="KW-0371">Homeobox</keyword>
<dbReference type="GO" id="GO:0005634">
    <property type="term" value="C:nucleus"/>
    <property type="evidence" value="ECO:0007669"/>
    <property type="project" value="UniProtKB-SubCell"/>
</dbReference>
<feature type="region of interest" description="Disordered" evidence="7">
    <location>
        <begin position="54"/>
        <end position="109"/>
    </location>
</feature>
<protein>
    <submittedName>
        <fullName evidence="9">Homeobox domain-containing protein</fullName>
    </submittedName>
</protein>
<dbReference type="GO" id="GO:0003677">
    <property type="term" value="F:DNA binding"/>
    <property type="evidence" value="ECO:0007669"/>
    <property type="project" value="UniProtKB-UniRule"/>
</dbReference>
<dbReference type="EnsemblMetazoa" id="OVOC10005.1">
    <property type="protein sequence ID" value="OVOC10005.1"/>
    <property type="gene ID" value="WBGene00246814"/>
</dbReference>
<organism evidence="9 10">
    <name type="scientific">Onchocerca volvulus</name>
    <dbReference type="NCBI Taxonomy" id="6282"/>
    <lineage>
        <taxon>Eukaryota</taxon>
        <taxon>Metazoa</taxon>
        <taxon>Ecdysozoa</taxon>
        <taxon>Nematoda</taxon>
        <taxon>Chromadorea</taxon>
        <taxon>Rhabditida</taxon>
        <taxon>Spirurina</taxon>
        <taxon>Spiruromorpha</taxon>
        <taxon>Filarioidea</taxon>
        <taxon>Onchocercidae</taxon>
        <taxon>Onchocerca</taxon>
    </lineage>
</organism>
<dbReference type="PANTHER" id="PTHR24333:SF8">
    <property type="entry name" value="HOMEOBOX PROTEIN CEH-62"/>
    <property type="match status" value="1"/>
</dbReference>
<feature type="domain" description="Homeobox" evidence="8">
    <location>
        <begin position="249"/>
        <end position="309"/>
    </location>
</feature>
<dbReference type="OMA" id="IPLWLNC"/>
<feature type="region of interest" description="Disordered" evidence="7">
    <location>
        <begin position="311"/>
        <end position="335"/>
    </location>
</feature>
<dbReference type="SMART" id="SM00389">
    <property type="entry name" value="HOX"/>
    <property type="match status" value="1"/>
</dbReference>
<dbReference type="InterPro" id="IPR001356">
    <property type="entry name" value="HD"/>
</dbReference>
<dbReference type="InterPro" id="IPR009057">
    <property type="entry name" value="Homeodomain-like_sf"/>
</dbReference>
<evidence type="ECO:0000256" key="1">
    <source>
        <dbReference type="ARBA" id="ARBA00004123"/>
    </source>
</evidence>
<evidence type="ECO:0000256" key="6">
    <source>
        <dbReference type="RuleBase" id="RU000682"/>
    </source>
</evidence>